<dbReference type="Gene3D" id="3.30.365.10">
    <property type="entry name" value="Aldehyde oxidase/xanthine dehydrogenase, molybdopterin binding domain"/>
    <property type="match status" value="1"/>
</dbReference>
<dbReference type="SUPFAM" id="SSF56003">
    <property type="entry name" value="Molybdenum cofactor-binding domain"/>
    <property type="match status" value="1"/>
</dbReference>
<protein>
    <submittedName>
        <fullName evidence="1">4-hydroxybenzoyl-CoA reductase subunit alpha</fullName>
        <ecNumber evidence="1">1.3.7.9</ecNumber>
    </submittedName>
</protein>
<sequence>MLQGLGHGCIEKLEIKNCRLIQRTNTDYVIPTALDFPKIESATIRNPYENGPFGAKSAGELTFIGAPVAYALAVENALGINICKIPVTPEYLMEVINNE</sequence>
<keyword evidence="1" id="KW-0560">Oxidoreductase</keyword>
<dbReference type="EC" id="1.3.7.9" evidence="1"/>
<dbReference type="InterPro" id="IPR037165">
    <property type="entry name" value="AldOxase/xan_DH_Mopterin-bd_sf"/>
</dbReference>
<dbReference type="AlphaFoldDB" id="A0A645F6D7"/>
<name>A0A645F6D7_9ZZZZ</name>
<gene>
    <name evidence="1" type="primary">hcrA_3</name>
    <name evidence="1" type="ORF">SDC9_157039</name>
</gene>
<accession>A0A645F6D7</accession>
<proteinExistence type="predicted"/>
<organism evidence="1">
    <name type="scientific">bioreactor metagenome</name>
    <dbReference type="NCBI Taxonomy" id="1076179"/>
    <lineage>
        <taxon>unclassified sequences</taxon>
        <taxon>metagenomes</taxon>
        <taxon>ecological metagenomes</taxon>
    </lineage>
</organism>
<comment type="caution">
    <text evidence="1">The sequence shown here is derived from an EMBL/GenBank/DDBJ whole genome shotgun (WGS) entry which is preliminary data.</text>
</comment>
<dbReference type="EMBL" id="VSSQ01055869">
    <property type="protein sequence ID" value="MPN09747.1"/>
    <property type="molecule type" value="Genomic_DNA"/>
</dbReference>
<evidence type="ECO:0000313" key="1">
    <source>
        <dbReference type="EMBL" id="MPN09747.1"/>
    </source>
</evidence>
<dbReference type="GO" id="GO:0016491">
    <property type="term" value="F:oxidoreductase activity"/>
    <property type="evidence" value="ECO:0007669"/>
    <property type="project" value="UniProtKB-KW"/>
</dbReference>
<reference evidence="1" key="1">
    <citation type="submission" date="2019-08" db="EMBL/GenBank/DDBJ databases">
        <authorList>
            <person name="Kucharzyk K."/>
            <person name="Murdoch R.W."/>
            <person name="Higgins S."/>
            <person name="Loffler F."/>
        </authorList>
    </citation>
    <scope>NUCLEOTIDE SEQUENCE</scope>
</reference>